<dbReference type="InterPro" id="IPR013785">
    <property type="entry name" value="Aldolase_TIM"/>
</dbReference>
<feature type="binding site" evidence="13">
    <location>
        <begin position="248"/>
        <end position="250"/>
    </location>
    <ligand>
        <name>substrate</name>
    </ligand>
</feature>
<comment type="subunit">
    <text evidence="4">Hexamer formed by 3 homodimers.</text>
</comment>
<dbReference type="EMBL" id="JAAZQD010000001">
    <property type="protein sequence ID" value="NKZ38084.1"/>
    <property type="molecule type" value="Genomic_DNA"/>
</dbReference>
<evidence type="ECO:0000256" key="1">
    <source>
        <dbReference type="ARBA" id="ARBA00003237"/>
    </source>
</evidence>
<dbReference type="Gene3D" id="3.90.1170.20">
    <property type="entry name" value="Quinolinate phosphoribosyl transferase, N-terminal domain"/>
    <property type="match status" value="1"/>
</dbReference>
<evidence type="ECO:0000313" key="17">
    <source>
        <dbReference type="Proteomes" id="UP000541636"/>
    </source>
</evidence>
<dbReference type="InterPro" id="IPR022412">
    <property type="entry name" value="Quinolinate_PRibosylTrfase_N"/>
</dbReference>
<evidence type="ECO:0000256" key="12">
    <source>
        <dbReference type="PIRNR" id="PIRNR006250"/>
    </source>
</evidence>
<dbReference type="InterPro" id="IPR004393">
    <property type="entry name" value="NadC"/>
</dbReference>
<evidence type="ECO:0000256" key="9">
    <source>
        <dbReference type="ARBA" id="ARBA00033102"/>
    </source>
</evidence>
<comment type="pathway">
    <text evidence="2">Cofactor biosynthesis; NAD(+) biosynthesis; nicotinate D-ribonucleotide from quinolinate: step 1/1.</text>
</comment>
<dbReference type="GO" id="GO:0004514">
    <property type="term" value="F:nicotinate-nucleotide diphosphorylase (carboxylating) activity"/>
    <property type="evidence" value="ECO:0007669"/>
    <property type="project" value="UniProtKB-EC"/>
</dbReference>
<name>A0A846ZIQ7_9GAMM</name>
<protein>
    <recommendedName>
        <fullName evidence="11">Probable nicotinate-nucleotide pyrophosphorylase [carboxylating]</fullName>
        <ecNumber evidence="5">2.4.2.19</ecNumber>
    </recommendedName>
    <alternativeName>
        <fullName evidence="9">Quinolinate phosphoribosyltransferase [decarboxylating]</fullName>
    </alternativeName>
</protein>
<evidence type="ECO:0000256" key="8">
    <source>
        <dbReference type="ARBA" id="ARBA00022679"/>
    </source>
</evidence>
<evidence type="ECO:0000256" key="2">
    <source>
        <dbReference type="ARBA" id="ARBA00004893"/>
    </source>
</evidence>
<dbReference type="UniPathway" id="UPA00253">
    <property type="reaction ID" value="UER00331"/>
</dbReference>
<evidence type="ECO:0000259" key="15">
    <source>
        <dbReference type="Pfam" id="PF02749"/>
    </source>
</evidence>
<dbReference type="PANTHER" id="PTHR32179">
    <property type="entry name" value="NICOTINATE-NUCLEOTIDE PYROPHOSPHORYLASE [CARBOXYLATING]"/>
    <property type="match status" value="1"/>
</dbReference>
<evidence type="ECO:0000256" key="5">
    <source>
        <dbReference type="ARBA" id="ARBA00011944"/>
    </source>
</evidence>
<dbReference type="Gene3D" id="3.20.20.70">
    <property type="entry name" value="Aldolase class I"/>
    <property type="match status" value="1"/>
</dbReference>
<reference evidence="16 17" key="1">
    <citation type="journal article" date="2017" name="Int. J. Syst. Evol. Microbiol.">
        <title>Oleiagrimonas citrea sp. nov., a marine bacterium isolated from tidal flat sediment and emended description of the genus Oleiagrimonas Fang et al. 2015 and Oleiagrimonas soli.</title>
        <authorList>
            <person name="Yang S.H."/>
            <person name="Seo H.S."/>
            <person name="Seong C.N."/>
            <person name="Kwon K.K."/>
        </authorList>
    </citation>
    <scope>NUCLEOTIDE SEQUENCE [LARGE SCALE GENOMIC DNA]</scope>
    <source>
        <strain evidence="16 17">MEBiC09124</strain>
    </source>
</reference>
<evidence type="ECO:0000259" key="14">
    <source>
        <dbReference type="Pfam" id="PF01729"/>
    </source>
</evidence>
<accession>A0A846ZIQ7</accession>
<proteinExistence type="inferred from homology"/>
<feature type="binding site" evidence="13">
    <location>
        <begin position="269"/>
        <end position="271"/>
    </location>
    <ligand>
        <name>substrate</name>
    </ligand>
</feature>
<comment type="catalytic activity">
    <reaction evidence="10">
        <text>nicotinate beta-D-ribonucleotide + CO2 + diphosphate = quinolinate + 5-phospho-alpha-D-ribose 1-diphosphate + 2 H(+)</text>
        <dbReference type="Rhea" id="RHEA:12733"/>
        <dbReference type="ChEBI" id="CHEBI:15378"/>
        <dbReference type="ChEBI" id="CHEBI:16526"/>
        <dbReference type="ChEBI" id="CHEBI:29959"/>
        <dbReference type="ChEBI" id="CHEBI:33019"/>
        <dbReference type="ChEBI" id="CHEBI:57502"/>
        <dbReference type="ChEBI" id="CHEBI:58017"/>
        <dbReference type="EC" id="2.4.2.19"/>
    </reaction>
</comment>
<dbReference type="NCBIfam" id="TIGR00078">
    <property type="entry name" value="nadC"/>
    <property type="match status" value="1"/>
</dbReference>
<evidence type="ECO:0000256" key="11">
    <source>
        <dbReference type="ARBA" id="ARBA00069173"/>
    </source>
</evidence>
<dbReference type="GO" id="GO:0009435">
    <property type="term" value="P:NAD+ biosynthetic process"/>
    <property type="evidence" value="ECO:0007669"/>
    <property type="project" value="UniProtKB-UniPathway"/>
</dbReference>
<feature type="binding site" evidence="13">
    <location>
        <position position="175"/>
    </location>
    <ligand>
        <name>substrate</name>
    </ligand>
</feature>
<dbReference type="RefSeq" id="WP_168608477.1">
    <property type="nucleotide sequence ID" value="NZ_JAAZQD010000001.1"/>
</dbReference>
<dbReference type="InterPro" id="IPR036068">
    <property type="entry name" value="Nicotinate_pribotase-like_C"/>
</dbReference>
<feature type="binding site" evidence="13">
    <location>
        <begin position="141"/>
        <end position="143"/>
    </location>
    <ligand>
        <name>substrate</name>
    </ligand>
</feature>
<feature type="binding site" evidence="13">
    <location>
        <position position="165"/>
    </location>
    <ligand>
        <name>substrate</name>
    </ligand>
</feature>
<dbReference type="CDD" id="cd01572">
    <property type="entry name" value="QPRTase"/>
    <property type="match status" value="1"/>
</dbReference>
<dbReference type="PANTHER" id="PTHR32179:SF3">
    <property type="entry name" value="NICOTINATE-NUCLEOTIDE PYROPHOSPHORYLASE [CARBOXYLATING]"/>
    <property type="match status" value="1"/>
</dbReference>
<dbReference type="Pfam" id="PF01729">
    <property type="entry name" value="QRPTase_C"/>
    <property type="match status" value="1"/>
</dbReference>
<dbReference type="SUPFAM" id="SSF51690">
    <property type="entry name" value="Nicotinate/Quinolinate PRTase C-terminal domain-like"/>
    <property type="match status" value="1"/>
</dbReference>
<feature type="domain" description="Quinolinate phosphoribosyl transferase C-terminal" evidence="14">
    <location>
        <begin position="121"/>
        <end position="283"/>
    </location>
</feature>
<evidence type="ECO:0000313" key="16">
    <source>
        <dbReference type="EMBL" id="NKZ38084.1"/>
    </source>
</evidence>
<dbReference type="GO" id="GO:0034213">
    <property type="term" value="P:quinolinate catabolic process"/>
    <property type="evidence" value="ECO:0007669"/>
    <property type="project" value="TreeGrafter"/>
</dbReference>
<organism evidence="16 17">
    <name type="scientific">Oleiagrimonas citrea</name>
    <dbReference type="NCBI Taxonomy" id="1665687"/>
    <lineage>
        <taxon>Bacteria</taxon>
        <taxon>Pseudomonadati</taxon>
        <taxon>Pseudomonadota</taxon>
        <taxon>Gammaproteobacteria</taxon>
        <taxon>Lysobacterales</taxon>
        <taxon>Rhodanobacteraceae</taxon>
        <taxon>Oleiagrimonas</taxon>
    </lineage>
</organism>
<comment type="similarity">
    <text evidence="3 12">Belongs to the NadC/ModD family.</text>
</comment>
<feature type="binding site" evidence="13">
    <location>
        <position position="108"/>
    </location>
    <ligand>
        <name>substrate</name>
    </ligand>
</feature>
<dbReference type="EC" id="2.4.2.19" evidence="5"/>
<dbReference type="SUPFAM" id="SSF54675">
    <property type="entry name" value="Nicotinate/Quinolinate PRTase N-terminal domain-like"/>
    <property type="match status" value="1"/>
</dbReference>
<keyword evidence="7 12" id="KW-0328">Glycosyltransferase</keyword>
<dbReference type="Pfam" id="PF02749">
    <property type="entry name" value="QRPTase_N"/>
    <property type="match status" value="1"/>
</dbReference>
<evidence type="ECO:0000256" key="3">
    <source>
        <dbReference type="ARBA" id="ARBA00009400"/>
    </source>
</evidence>
<dbReference type="InterPro" id="IPR037128">
    <property type="entry name" value="Quinolinate_PRibosylTase_N_sf"/>
</dbReference>
<sequence length="289" mass="31083">MTRTDNHHAPALPAGDVIARDVERALDEDLGSGDATADLLDAHAVARAELLCRDEAIVAGIAWFDACFHRLDPSIAIDWSVRDGERVAADSVLCRLRGNARALVSAERTALNFLQTLSGTATRTARYVAAVAGTGTRILDTRKTLPGLRMAQKYAVRCGGGHNHRIGLFDAILIKENHIAAAGGLREAVVAARARHPDLMLEVEVENLDELEQALDAGVDRVMLDEFGPEMLDLAVARAQGKVELEVSGGIDLDSIGDVARRGVDYISIGALTKHVHAVDLSFRVHIPR</sequence>
<dbReference type="InterPro" id="IPR002638">
    <property type="entry name" value="Quinolinate_PRibosylTrfase_C"/>
</dbReference>
<evidence type="ECO:0000256" key="6">
    <source>
        <dbReference type="ARBA" id="ARBA00022642"/>
    </source>
</evidence>
<evidence type="ECO:0000256" key="4">
    <source>
        <dbReference type="ARBA" id="ARBA00011218"/>
    </source>
</evidence>
<keyword evidence="6" id="KW-0662">Pyridine nucleotide biosynthesis</keyword>
<feature type="binding site" evidence="13">
    <location>
        <position position="225"/>
    </location>
    <ligand>
        <name>substrate</name>
    </ligand>
</feature>
<feature type="binding site" evidence="13">
    <location>
        <position position="204"/>
    </location>
    <ligand>
        <name>substrate</name>
    </ligand>
</feature>
<evidence type="ECO:0000256" key="10">
    <source>
        <dbReference type="ARBA" id="ARBA00047445"/>
    </source>
</evidence>
<keyword evidence="17" id="KW-1185">Reference proteome</keyword>
<dbReference type="AlphaFoldDB" id="A0A846ZIQ7"/>
<evidence type="ECO:0000256" key="13">
    <source>
        <dbReference type="PIRSR" id="PIRSR006250-1"/>
    </source>
</evidence>
<evidence type="ECO:0000256" key="7">
    <source>
        <dbReference type="ARBA" id="ARBA00022676"/>
    </source>
</evidence>
<gene>
    <name evidence="16" type="primary">nadC</name>
    <name evidence="16" type="ORF">HF690_03845</name>
</gene>
<dbReference type="GO" id="GO:0005737">
    <property type="term" value="C:cytoplasm"/>
    <property type="evidence" value="ECO:0007669"/>
    <property type="project" value="TreeGrafter"/>
</dbReference>
<dbReference type="PIRSF" id="PIRSF006250">
    <property type="entry name" value="NadC_ModD"/>
    <property type="match status" value="1"/>
</dbReference>
<dbReference type="Proteomes" id="UP000541636">
    <property type="component" value="Unassembled WGS sequence"/>
</dbReference>
<feature type="domain" description="Quinolinate phosphoribosyl transferase N-terminal" evidence="15">
    <location>
        <begin position="34"/>
        <end position="118"/>
    </location>
</feature>
<keyword evidence="8 12" id="KW-0808">Transferase</keyword>
<dbReference type="InterPro" id="IPR027277">
    <property type="entry name" value="NadC/ModD"/>
</dbReference>
<dbReference type="FunFam" id="3.20.20.70:FF:000030">
    <property type="entry name" value="Nicotinate-nucleotide pyrophosphorylase, carboxylating"/>
    <property type="match status" value="1"/>
</dbReference>
<dbReference type="FunFam" id="3.90.1170.20:FF:000001">
    <property type="entry name" value="Nicotinate-nucleotide diphosphorylase (Carboxylating)"/>
    <property type="match status" value="1"/>
</dbReference>
<comment type="function">
    <text evidence="1">Involved in the catabolism of quinolinic acid (QA).</text>
</comment>
<comment type="caution">
    <text evidence="16">The sequence shown here is derived from an EMBL/GenBank/DDBJ whole genome shotgun (WGS) entry which is preliminary data.</text>
</comment>